<accession>A0A328BCE1</accession>
<dbReference type="SUPFAM" id="SSF52129">
    <property type="entry name" value="Caspase-like"/>
    <property type="match status" value="1"/>
</dbReference>
<keyword evidence="4" id="KW-1185">Reference proteome</keyword>
<organism evidence="3 4">
    <name type="scientific">Hymenobacter edaphi</name>
    <dbReference type="NCBI Taxonomy" id="2211146"/>
    <lineage>
        <taxon>Bacteria</taxon>
        <taxon>Pseudomonadati</taxon>
        <taxon>Bacteroidota</taxon>
        <taxon>Cytophagia</taxon>
        <taxon>Cytophagales</taxon>
        <taxon>Hymenobacteraceae</taxon>
        <taxon>Hymenobacter</taxon>
    </lineage>
</organism>
<dbReference type="Gene3D" id="3.40.50.1460">
    <property type="match status" value="1"/>
</dbReference>
<proteinExistence type="predicted"/>
<evidence type="ECO:0000259" key="2">
    <source>
        <dbReference type="Pfam" id="PF01364"/>
    </source>
</evidence>
<evidence type="ECO:0000313" key="4">
    <source>
        <dbReference type="Proteomes" id="UP000248553"/>
    </source>
</evidence>
<keyword evidence="1" id="KW-0732">Signal</keyword>
<dbReference type="OrthoDB" id="9757650at2"/>
<dbReference type="Gene3D" id="2.60.40.10">
    <property type="entry name" value="Immunoglobulins"/>
    <property type="match status" value="1"/>
</dbReference>
<dbReference type="InterPro" id="IPR013783">
    <property type="entry name" value="Ig-like_fold"/>
</dbReference>
<dbReference type="EMBL" id="QHKM01000009">
    <property type="protein sequence ID" value="RAK63464.1"/>
    <property type="molecule type" value="Genomic_DNA"/>
</dbReference>
<feature type="signal peptide" evidence="1">
    <location>
        <begin position="1"/>
        <end position="27"/>
    </location>
</feature>
<dbReference type="Proteomes" id="UP000248553">
    <property type="component" value="Unassembled WGS sequence"/>
</dbReference>
<dbReference type="InterPro" id="IPR029030">
    <property type="entry name" value="Caspase-like_dom_sf"/>
</dbReference>
<evidence type="ECO:0000313" key="3">
    <source>
        <dbReference type="EMBL" id="RAK63464.1"/>
    </source>
</evidence>
<feature type="chain" id="PRO_5016274708" description="Gingipain domain-containing protein" evidence="1">
    <location>
        <begin position="28"/>
        <end position="1738"/>
    </location>
</feature>
<gene>
    <name evidence="3" type="ORF">DLM85_20890</name>
</gene>
<name>A0A328BCE1_9BACT</name>
<evidence type="ECO:0000256" key="1">
    <source>
        <dbReference type="SAM" id="SignalP"/>
    </source>
</evidence>
<dbReference type="RefSeq" id="WP_111480126.1">
    <property type="nucleotide sequence ID" value="NZ_QHKM01000009.1"/>
</dbReference>
<dbReference type="Pfam" id="PF01364">
    <property type="entry name" value="Peptidase_C25"/>
    <property type="match status" value="1"/>
</dbReference>
<dbReference type="InterPro" id="IPR001769">
    <property type="entry name" value="Gingipain"/>
</dbReference>
<comment type="caution">
    <text evidence="3">The sequence shown here is derived from an EMBL/GenBank/DDBJ whole genome shotgun (WGS) entry which is preliminary data.</text>
</comment>
<dbReference type="GO" id="GO:0006508">
    <property type="term" value="P:proteolysis"/>
    <property type="evidence" value="ECO:0007669"/>
    <property type="project" value="InterPro"/>
</dbReference>
<protein>
    <recommendedName>
        <fullName evidence="2">Gingipain domain-containing protein</fullName>
    </recommendedName>
</protein>
<feature type="domain" description="Gingipain" evidence="2">
    <location>
        <begin position="420"/>
        <end position="797"/>
    </location>
</feature>
<sequence length="1738" mass="191210">MTQRYTRLLTRCLGLLLAVLAATAVQAQSGPYGNEWIVPSQTYYKIKITQDGIYRLDHAYLTRAGLGASTNPQRLQLWRRGQQVARFIGGNRNQLDATTYVEFFGQRNDGKLDRDMYLAAAHQPHQLYSMFTDTAAYFLTVSATANGRDMAENTSTAGTVHANWLQQNIILDNGDYSYGQTDQQVAFMPWADTGEGFLGGAIGETRPPYVITGFTYNPMVASRLAPGGAQAWLDFVLVGAFPNQHNTLLSVFPGGTGPERQLPVQTYNGYDVRRGRLPLQRSDFGTTNRVSVRAAVQNPANPPTDKFRVGYLRVTYPQTAHWKSGRQYFQFWNDSTQGGGAYYELDSIPATVYGYNVADPNNVQRVSSTSLSATRRGFSFPSTIGRMRPLVLADAAQPVVPGAAQPVRFRALNAASYNFLIVSNAALMRKTGANQVNPVREYANYRASTAGGRHDTLVVTSDQLYDQFHYGERSPLALKRFADYMMATPRANRYLLLLGKGVLITEWAGGFYRQTSAANRAAWPDLVPTSTRGASDIFFTADWQNGSYVPRIPTGRIPAATGEQVINYLDKLKQYEGLGPEPWRKNILHMAGGHDAGEFTRFQAFLRGYQQKAERPFFGASVENIFNSTILTNGGVVSVDITQQLRKGLSLITYFGHGSTNYLDLLPTPINDPGSNYPSGGGKYPVFYVNGCAAGNTYTTGGSIAEDWLLIANKGIIGFLADSDFGLEDDQDRYCSQMYSALFNEPAWYGKPVAAVQAEVARRMSLSIPPATNNQARRYYLSLLMNLTWQGDPALTLFAPEKPDYKFTPNATAARVDDAAGPVLANAPTFRLKLQLSNPGKIVTNKLRITVERTVNGTTLPLTVDTLRYFRRDTAVYITMTNPAGTPVLGSNTFTVRLDNPNVIDELDETNNSTTFTYNFLNGGVTLLQPTEFAIVNRATVRLVGQSNLPQAQPINYEFELDTIPTFTSNFRRLSGPVSGRDIASWTTTLPAPAAGRDSVVYYWRFRFSPPTAPAGLDVSWANSSFRFISGSPGGWSQSHYGQMARNQKQRVTQAAPSGRWAFTERTRSLQLTTKGAPDATPTFLLSNGIIVDNQPVRVDNCGVYNGITVRTPNIMVAVFEGRNLRQLNNLPGGVYSRCGAVGSITYYHFASTYALNTPGLADSLNDNINAARRQGQLLQLLRNVPNGAYVALLSINKVNYSSFSPALKAELQALGSQLIGSAQDGDPLAMVLHKGFPADRREVTFSPSSPTPRNEQAIALNDTIRTREGSGTVTSTFIGPAQRWQTLYHTVKLPEPTADSDTLNLIGYTRTNARVVLRRNVQPRNGAYSLTGVDARQYPYLQLEMVLRDTTNRTAPQLKQWLVTYQGVPEGVVRRDHPSIPAGAYDAATLSTAAASAGVLNIPVYFENVSPVSFAALTRAKAIVTETSSGRPDTVSIRASRVPGFSVRPGGDSTAVYNFRLNVAAVRGAATIRIIANSQELPEQVYYNNELTLNFTAPNISVPPVLDVAFDGTHILNGDIVSPNPEVLVDVRYEDRRRPLTDPTKVQLLLTRPNSTPEVVSMTNSSLIRFVNDSSAGRTRVYYTPGTLPDGVYKLEVQAKDMSDMQVAAQRYGVTFEVVNKTSITNVFPYPNPITSKARFVFTLTGSTPPRNMKIQILTVTGKVVREIMQSELGPLRIGNNVTSYAWDGTDEYGDRLANGTYLYRVVLDDPDGQYEHRRTAADQAFKKGWGKLVLLR</sequence>
<dbReference type="GO" id="GO:0008234">
    <property type="term" value="F:cysteine-type peptidase activity"/>
    <property type="evidence" value="ECO:0007669"/>
    <property type="project" value="InterPro"/>
</dbReference>
<reference evidence="4" key="1">
    <citation type="submission" date="2018-05" db="EMBL/GenBank/DDBJ databases">
        <authorList>
            <person name="Nie L."/>
        </authorList>
    </citation>
    <scope>NUCLEOTIDE SEQUENCE [LARGE SCALE GENOMIC DNA]</scope>
    <source>
        <strain evidence="4">NL</strain>
    </source>
</reference>
<dbReference type="Gene3D" id="2.60.40.4070">
    <property type="match status" value="1"/>
</dbReference>